<proteinExistence type="predicted"/>
<name>D1QU07_9BACT</name>
<protein>
    <submittedName>
        <fullName evidence="1">Uncharacterized protein</fullName>
    </submittedName>
</protein>
<accession>D1QU07</accession>
<gene>
    <name evidence="1" type="ORF">HMPREF0971_02489</name>
</gene>
<organism evidence="1 2">
    <name type="scientific">Segatella oris F0302</name>
    <dbReference type="NCBI Taxonomy" id="649760"/>
    <lineage>
        <taxon>Bacteria</taxon>
        <taxon>Pseudomonadati</taxon>
        <taxon>Bacteroidota</taxon>
        <taxon>Bacteroidia</taxon>
        <taxon>Bacteroidales</taxon>
        <taxon>Prevotellaceae</taxon>
        <taxon>Segatella</taxon>
    </lineage>
</organism>
<dbReference type="STRING" id="649760.HMPREF0971_02489"/>
<dbReference type="EMBL" id="ACUZ02000040">
    <property type="protein sequence ID" value="EFB31193.1"/>
    <property type="molecule type" value="Genomic_DNA"/>
</dbReference>
<dbReference type="HOGENOM" id="CLU_2220762_0_0_10"/>
<dbReference type="Proteomes" id="UP000004079">
    <property type="component" value="Unassembled WGS sequence"/>
</dbReference>
<evidence type="ECO:0000313" key="2">
    <source>
        <dbReference type="Proteomes" id="UP000004079"/>
    </source>
</evidence>
<comment type="caution">
    <text evidence="1">The sequence shown here is derived from an EMBL/GenBank/DDBJ whole genome shotgun (WGS) entry which is preliminary data.</text>
</comment>
<dbReference type="AlphaFoldDB" id="D1QU07"/>
<sequence>MGVSASGYYLHVLFSPAKLRQIFKYLIIRDIHSFSSYFPALHRCNKISRNIIYFAIRTSEQWYDNTSKRYIILPPACTKDDKKEQYIFITTYCHDKLLSIQQIVRT</sequence>
<evidence type="ECO:0000313" key="1">
    <source>
        <dbReference type="EMBL" id="EFB31193.1"/>
    </source>
</evidence>
<reference evidence="1 2" key="1">
    <citation type="submission" date="2009-11" db="EMBL/GenBank/DDBJ databases">
        <authorList>
            <person name="Weinstock G."/>
            <person name="Sodergren E."/>
            <person name="Clifton S."/>
            <person name="Fulton L."/>
            <person name="Fulton B."/>
            <person name="Courtney L."/>
            <person name="Fronick C."/>
            <person name="Harrison M."/>
            <person name="Strong C."/>
            <person name="Farmer C."/>
            <person name="Delahaunty K."/>
            <person name="Markovic C."/>
            <person name="Hall O."/>
            <person name="Minx P."/>
            <person name="Tomlinson C."/>
            <person name="Mitreva M."/>
            <person name="Nelson J."/>
            <person name="Hou S."/>
            <person name="Wollam A."/>
            <person name="Pepin K.H."/>
            <person name="Johnson M."/>
            <person name="Bhonagiri V."/>
            <person name="Nash W.E."/>
            <person name="Warren W."/>
            <person name="Chinwalla A."/>
            <person name="Mardis E.R."/>
            <person name="Wilson R.K."/>
        </authorList>
    </citation>
    <scope>NUCLEOTIDE SEQUENCE [LARGE SCALE GENOMIC DNA]</scope>
    <source>
        <strain evidence="1 2">F0302</strain>
    </source>
</reference>